<organism evidence="1 2">
    <name type="scientific">Dunaliella salina</name>
    <name type="common">Green alga</name>
    <name type="synonym">Protococcus salinus</name>
    <dbReference type="NCBI Taxonomy" id="3046"/>
    <lineage>
        <taxon>Eukaryota</taxon>
        <taxon>Viridiplantae</taxon>
        <taxon>Chlorophyta</taxon>
        <taxon>core chlorophytes</taxon>
        <taxon>Chlorophyceae</taxon>
        <taxon>CS clade</taxon>
        <taxon>Chlamydomonadales</taxon>
        <taxon>Dunaliellaceae</taxon>
        <taxon>Dunaliella</taxon>
    </lineage>
</organism>
<sequence length="72" mass="8128">MQSSWEWLVSFTLSDAHTDLRQTYHRKSSTSPEPWKCMLPGTLPHGPMKASFSSTGKALNSLSRCVFFSFAM</sequence>
<gene>
    <name evidence="1" type="ORF">DUNSADRAFT_5349</name>
</gene>
<evidence type="ECO:0008006" key="3">
    <source>
        <dbReference type="Google" id="ProtNLM"/>
    </source>
</evidence>
<proteinExistence type="predicted"/>
<name>A0ABQ7GQN7_DUNSA</name>
<dbReference type="Proteomes" id="UP000815325">
    <property type="component" value="Unassembled WGS sequence"/>
</dbReference>
<accession>A0ABQ7GQN7</accession>
<dbReference type="EMBL" id="MU069640">
    <property type="protein sequence ID" value="KAF5836858.1"/>
    <property type="molecule type" value="Genomic_DNA"/>
</dbReference>
<reference evidence="1" key="1">
    <citation type="submission" date="2017-08" db="EMBL/GenBank/DDBJ databases">
        <authorList>
            <person name="Polle J.E."/>
            <person name="Barry K."/>
            <person name="Cushman J."/>
            <person name="Schmutz J."/>
            <person name="Tran D."/>
            <person name="Hathwaick L.T."/>
            <person name="Yim W.C."/>
            <person name="Jenkins J."/>
            <person name="Mckie-Krisberg Z.M."/>
            <person name="Prochnik S."/>
            <person name="Lindquist E."/>
            <person name="Dockter R.B."/>
            <person name="Adam C."/>
            <person name="Molina H."/>
            <person name="Bunkerborg J."/>
            <person name="Jin E."/>
            <person name="Buchheim M."/>
            <person name="Magnuson J."/>
        </authorList>
    </citation>
    <scope>NUCLEOTIDE SEQUENCE</scope>
    <source>
        <strain evidence="1">CCAP 19/18</strain>
    </source>
</reference>
<keyword evidence="2" id="KW-1185">Reference proteome</keyword>
<evidence type="ECO:0000313" key="2">
    <source>
        <dbReference type="Proteomes" id="UP000815325"/>
    </source>
</evidence>
<evidence type="ECO:0000313" key="1">
    <source>
        <dbReference type="EMBL" id="KAF5836858.1"/>
    </source>
</evidence>
<comment type="caution">
    <text evidence="1">The sequence shown here is derived from an EMBL/GenBank/DDBJ whole genome shotgun (WGS) entry which is preliminary data.</text>
</comment>
<protein>
    <recommendedName>
        <fullName evidence="3">Encoded protein</fullName>
    </recommendedName>
</protein>